<feature type="non-terminal residue" evidence="2">
    <location>
        <position position="183"/>
    </location>
</feature>
<sequence length="183" mass="21399">LRSSAGPTDNVQVKEIRALHASNEILELKITQLKANASRLKREIQLLERHFKRFETPFFERWEADVITRLIEVASIHQSETQHIEAIKQMGNRELLTRAYIMGSKCIHESTVYELGLTDQHYQTLLAYEDVAEYRSDTPEESATCFAMWLADEKELRPAKYRFWSQIYHVCYGQSVYDIADRA</sequence>
<accession>A0A9W9XPI6</accession>
<gene>
    <name evidence="2" type="ORF">N7539_001125</name>
</gene>
<organism evidence="2 3">
    <name type="scientific">Penicillium diatomitis</name>
    <dbReference type="NCBI Taxonomy" id="2819901"/>
    <lineage>
        <taxon>Eukaryota</taxon>
        <taxon>Fungi</taxon>
        <taxon>Dikarya</taxon>
        <taxon>Ascomycota</taxon>
        <taxon>Pezizomycotina</taxon>
        <taxon>Eurotiomycetes</taxon>
        <taxon>Eurotiomycetidae</taxon>
        <taxon>Eurotiales</taxon>
        <taxon>Aspergillaceae</taxon>
        <taxon>Penicillium</taxon>
    </lineage>
</organism>
<comment type="caution">
    <text evidence="2">The sequence shown here is derived from an EMBL/GenBank/DDBJ whole genome shotgun (WGS) entry which is preliminary data.</text>
</comment>
<evidence type="ECO:0000313" key="2">
    <source>
        <dbReference type="EMBL" id="KAJ5496009.1"/>
    </source>
</evidence>
<dbReference type="EMBL" id="JAPWDQ010000001">
    <property type="protein sequence ID" value="KAJ5496009.1"/>
    <property type="molecule type" value="Genomic_DNA"/>
</dbReference>
<dbReference type="AlphaFoldDB" id="A0A9W9XPI6"/>
<evidence type="ECO:0000256" key="1">
    <source>
        <dbReference type="SAM" id="Coils"/>
    </source>
</evidence>
<reference evidence="2" key="2">
    <citation type="journal article" date="2023" name="IMA Fungus">
        <title>Comparative genomic study of the Penicillium genus elucidates a diverse pangenome and 15 lateral gene transfer events.</title>
        <authorList>
            <person name="Petersen C."/>
            <person name="Sorensen T."/>
            <person name="Nielsen M.R."/>
            <person name="Sondergaard T.E."/>
            <person name="Sorensen J.L."/>
            <person name="Fitzpatrick D.A."/>
            <person name="Frisvad J.C."/>
            <person name="Nielsen K.L."/>
        </authorList>
    </citation>
    <scope>NUCLEOTIDE SEQUENCE</scope>
    <source>
        <strain evidence="2">IBT 30728</strain>
    </source>
</reference>
<evidence type="ECO:0000313" key="3">
    <source>
        <dbReference type="Proteomes" id="UP001148312"/>
    </source>
</evidence>
<protein>
    <submittedName>
        <fullName evidence="2">Zinc-type alcohol dehydrogenase-like protein YogA</fullName>
    </submittedName>
</protein>
<reference evidence="2" key="1">
    <citation type="submission" date="2022-12" db="EMBL/GenBank/DDBJ databases">
        <authorList>
            <person name="Petersen C."/>
        </authorList>
    </citation>
    <scope>NUCLEOTIDE SEQUENCE</scope>
    <source>
        <strain evidence="2">IBT 30728</strain>
    </source>
</reference>
<name>A0A9W9XPI6_9EURO</name>
<dbReference type="GeneID" id="81620978"/>
<keyword evidence="1" id="KW-0175">Coiled coil</keyword>
<dbReference type="RefSeq" id="XP_056795022.1">
    <property type="nucleotide sequence ID" value="XM_056930729.1"/>
</dbReference>
<proteinExistence type="predicted"/>
<keyword evidence="3" id="KW-1185">Reference proteome</keyword>
<dbReference type="Proteomes" id="UP001148312">
    <property type="component" value="Unassembled WGS sequence"/>
</dbReference>
<feature type="coiled-coil region" evidence="1">
    <location>
        <begin position="16"/>
        <end position="50"/>
    </location>
</feature>